<dbReference type="EC" id="3.1.-.-" evidence="5"/>
<feature type="binding site" evidence="5">
    <location>
        <position position="5"/>
    </location>
    <ligand>
        <name>Mg(2+)</name>
        <dbReference type="ChEBI" id="CHEBI:18420"/>
    </ligand>
</feature>
<reference evidence="7 9" key="1">
    <citation type="submission" date="2016-06" db="EMBL/GenBank/DDBJ databases">
        <title>Genome sequence of Tepidimonas fonticaldi PL17.</title>
        <authorList>
            <person name="Pinnaka A.K."/>
        </authorList>
    </citation>
    <scope>NUCLEOTIDE SEQUENCE [LARGE SCALE GENOMIC DNA]</scope>
    <source>
        <strain evidence="7 9">PL17</strain>
    </source>
</reference>
<dbReference type="Proteomes" id="UP000316388">
    <property type="component" value="Unassembled WGS sequence"/>
</dbReference>
<dbReference type="GO" id="GO:0016787">
    <property type="term" value="F:hydrolase activity"/>
    <property type="evidence" value="ECO:0007669"/>
    <property type="project" value="UniProtKB-KW"/>
</dbReference>
<dbReference type="CDD" id="cd18686">
    <property type="entry name" value="PIN_VapC-like"/>
    <property type="match status" value="1"/>
</dbReference>
<protein>
    <recommendedName>
        <fullName evidence="5">Ribonuclease VapC</fullName>
        <shortName evidence="5">RNase VapC</shortName>
        <ecNumber evidence="5">3.1.-.-</ecNumber>
    </recommendedName>
    <alternativeName>
        <fullName evidence="5">Toxin VapC</fullName>
    </alternativeName>
</protein>
<evidence type="ECO:0000313" key="8">
    <source>
        <dbReference type="EMBL" id="TSE36301.1"/>
    </source>
</evidence>
<dbReference type="Proteomes" id="UP000091969">
    <property type="component" value="Unassembled WGS sequence"/>
</dbReference>
<evidence type="ECO:0000313" key="9">
    <source>
        <dbReference type="Proteomes" id="UP000091969"/>
    </source>
</evidence>
<evidence type="ECO:0000313" key="10">
    <source>
        <dbReference type="Proteomes" id="UP000316388"/>
    </source>
</evidence>
<evidence type="ECO:0000259" key="6">
    <source>
        <dbReference type="Pfam" id="PF01850"/>
    </source>
</evidence>
<evidence type="ECO:0000256" key="3">
    <source>
        <dbReference type="ARBA" id="ARBA00022723"/>
    </source>
</evidence>
<comment type="similarity">
    <text evidence="5">Belongs to the PINc/VapC protein family.</text>
</comment>
<evidence type="ECO:0000256" key="4">
    <source>
        <dbReference type="ARBA" id="ARBA00022801"/>
    </source>
</evidence>
<dbReference type="HAMAP" id="MF_00265">
    <property type="entry name" value="VapC_Nob1"/>
    <property type="match status" value="1"/>
</dbReference>
<dbReference type="InterPro" id="IPR022907">
    <property type="entry name" value="VapC_family"/>
</dbReference>
<keyword evidence="1 5" id="KW-1277">Toxin-antitoxin system</keyword>
<keyword evidence="9" id="KW-1185">Reference proteome</keyword>
<dbReference type="GO" id="GO:0000287">
    <property type="term" value="F:magnesium ion binding"/>
    <property type="evidence" value="ECO:0007669"/>
    <property type="project" value="UniProtKB-UniRule"/>
</dbReference>
<comment type="caution">
    <text evidence="7">The sequence shown here is derived from an EMBL/GenBank/DDBJ whole genome shotgun (WGS) entry which is preliminary data.</text>
</comment>
<keyword evidence="5" id="KW-0800">Toxin</keyword>
<evidence type="ECO:0000256" key="1">
    <source>
        <dbReference type="ARBA" id="ARBA00022649"/>
    </source>
</evidence>
<sequence>MNVVDSSGWIEFFRAGPNGPVFKPVIEDRRHLLVPCIALYEVHRVLARSLPEEVVTRCLDVMRLGRVLDLTDARAVAAAGVAQRHRLAMADAIMLAMAQEFGATLWTQDADYAGLPGVRYVPKPGAAAP</sequence>
<dbReference type="GO" id="GO:0090729">
    <property type="term" value="F:toxin activity"/>
    <property type="evidence" value="ECO:0007669"/>
    <property type="project" value="UniProtKB-KW"/>
</dbReference>
<dbReference type="EMBL" id="LZDH01000045">
    <property type="protein sequence ID" value="OBS31231.1"/>
    <property type="molecule type" value="Genomic_DNA"/>
</dbReference>
<organism evidence="7 9">
    <name type="scientific">Tepidimonas fonticaldi</name>
    <dbReference type="NCBI Taxonomy" id="1101373"/>
    <lineage>
        <taxon>Bacteria</taxon>
        <taxon>Pseudomonadati</taxon>
        <taxon>Pseudomonadota</taxon>
        <taxon>Betaproteobacteria</taxon>
        <taxon>Burkholderiales</taxon>
        <taxon>Tepidimonas</taxon>
    </lineage>
</organism>
<feature type="binding site" evidence="5">
    <location>
        <position position="91"/>
    </location>
    <ligand>
        <name>Mg(2+)</name>
        <dbReference type="ChEBI" id="CHEBI:18420"/>
    </ligand>
</feature>
<keyword evidence="8" id="KW-0255">Endonuclease</keyword>
<reference evidence="8 10" key="2">
    <citation type="submission" date="2019-07" db="EMBL/GenBank/DDBJ databases">
        <title>Tepidimonas fonticaldi AT-A2 draft genome.</title>
        <authorList>
            <person name="Da Costa M.S."/>
            <person name="Froufe H.J.C."/>
            <person name="Egas C."/>
            <person name="Albuquerque L."/>
        </authorList>
    </citation>
    <scope>NUCLEOTIDE SEQUENCE [LARGE SCALE GENOMIC DNA]</scope>
    <source>
        <strain evidence="8 10">AT-A2</strain>
    </source>
</reference>
<keyword evidence="3 5" id="KW-0479">Metal-binding</keyword>
<feature type="domain" description="PIN" evidence="6">
    <location>
        <begin position="3"/>
        <end position="113"/>
    </location>
</feature>
<keyword evidence="2 5" id="KW-0540">Nuclease</keyword>
<comment type="function">
    <text evidence="5">Toxic component of a toxin-antitoxin (TA) system. An RNase.</text>
</comment>
<keyword evidence="4 5" id="KW-0378">Hydrolase</keyword>
<dbReference type="GO" id="GO:0004540">
    <property type="term" value="F:RNA nuclease activity"/>
    <property type="evidence" value="ECO:0007669"/>
    <property type="project" value="InterPro"/>
</dbReference>
<keyword evidence="5" id="KW-0460">Magnesium</keyword>
<accession>A0A1A6DX26</accession>
<evidence type="ECO:0000313" key="7">
    <source>
        <dbReference type="EMBL" id="OBS31231.1"/>
    </source>
</evidence>
<dbReference type="InterPro" id="IPR002716">
    <property type="entry name" value="PIN_dom"/>
</dbReference>
<dbReference type="RefSeq" id="WP_068608162.1">
    <property type="nucleotide sequence ID" value="NZ_LZDH01000045.1"/>
</dbReference>
<name>A0A1A6DX26_9BURK</name>
<proteinExistence type="inferred from homology"/>
<evidence type="ECO:0000256" key="5">
    <source>
        <dbReference type="HAMAP-Rule" id="MF_00265"/>
    </source>
</evidence>
<comment type="cofactor">
    <cofactor evidence="5">
        <name>Mg(2+)</name>
        <dbReference type="ChEBI" id="CHEBI:18420"/>
    </cofactor>
</comment>
<dbReference type="GO" id="GO:0004519">
    <property type="term" value="F:endonuclease activity"/>
    <property type="evidence" value="ECO:0007669"/>
    <property type="project" value="UniProtKB-KW"/>
</dbReference>
<gene>
    <name evidence="8" type="primary">vapC_2</name>
    <name evidence="5" type="synonym">vapC</name>
    <name evidence="7" type="ORF">A9O67_03390</name>
    <name evidence="8" type="ORF">Tfont_02030</name>
</gene>
<dbReference type="STRING" id="1101373.A9O67_03390"/>
<dbReference type="Pfam" id="PF01850">
    <property type="entry name" value="PIN"/>
    <property type="match status" value="1"/>
</dbReference>
<evidence type="ECO:0000256" key="2">
    <source>
        <dbReference type="ARBA" id="ARBA00022722"/>
    </source>
</evidence>
<dbReference type="AlphaFoldDB" id="A0A1A6DX26"/>
<dbReference type="Gene3D" id="3.40.50.1010">
    <property type="entry name" value="5'-nuclease"/>
    <property type="match status" value="1"/>
</dbReference>
<dbReference type="EMBL" id="VJOO01000020">
    <property type="protein sequence ID" value="TSE36301.1"/>
    <property type="molecule type" value="Genomic_DNA"/>
</dbReference>
<dbReference type="InterPro" id="IPR029060">
    <property type="entry name" value="PIN-like_dom_sf"/>
</dbReference>
<dbReference type="SUPFAM" id="SSF88723">
    <property type="entry name" value="PIN domain-like"/>
    <property type="match status" value="1"/>
</dbReference>
<dbReference type="OrthoDB" id="199285at2"/>